<name>A0A371H418_MUCPR</name>
<dbReference type="Pfam" id="PF06203">
    <property type="entry name" value="CCT"/>
    <property type="match status" value="1"/>
</dbReference>
<comment type="subcellular location">
    <subcellularLocation>
        <location evidence="1 3">Nucleus</location>
    </subcellularLocation>
</comment>
<dbReference type="GO" id="GO:0005634">
    <property type="term" value="C:nucleus"/>
    <property type="evidence" value="ECO:0007669"/>
    <property type="project" value="UniProtKB-SubCell"/>
</dbReference>
<sequence length="267" mass="29699">MSRKLGTATSSRACHTCPSAEYCLDSAFHAASLYERVRVCDSCARVPAAFLCSADAASLCASCDDDVTEAASWLVLNPEKNEECLEFAETENGFCDVSFEGCGVASKSYEVESVVSMEQQQVSISSTDVNIAPESTISEVSISHSNPAIGTTSELSSGPPILMPSYLTYREERVLRYREKKKKRKFEKKIRYASRKAYAEVRPRIKGRFAKRNNVEAEMDHMFSSTLITEAGYNILQEKKQEGSELMDLYPLIPDDGVLLEYLVMIQ</sequence>
<protein>
    <submittedName>
        <fullName evidence="5">Zinc finger protein CONSTANS-LIKE 2</fullName>
    </submittedName>
</protein>
<dbReference type="EMBL" id="QJKJ01003630">
    <property type="protein sequence ID" value="RDX97529.1"/>
    <property type="molecule type" value="Genomic_DNA"/>
</dbReference>
<dbReference type="InterPro" id="IPR010402">
    <property type="entry name" value="CCT_domain"/>
</dbReference>
<feature type="non-terminal residue" evidence="5">
    <location>
        <position position="1"/>
    </location>
</feature>
<proteinExistence type="predicted"/>
<evidence type="ECO:0000256" key="2">
    <source>
        <dbReference type="ARBA" id="ARBA00023242"/>
    </source>
</evidence>
<gene>
    <name evidence="5" type="primary">COL2</name>
    <name evidence="5" type="ORF">CR513_19691</name>
</gene>
<dbReference type="GO" id="GO:0003700">
    <property type="term" value="F:DNA-binding transcription factor activity"/>
    <property type="evidence" value="ECO:0007669"/>
    <property type="project" value="TreeGrafter"/>
</dbReference>
<evidence type="ECO:0000256" key="1">
    <source>
        <dbReference type="ARBA" id="ARBA00004123"/>
    </source>
</evidence>
<dbReference type="PROSITE" id="PS51017">
    <property type="entry name" value="CCT"/>
    <property type="match status" value="1"/>
</dbReference>
<reference evidence="5" key="1">
    <citation type="submission" date="2018-05" db="EMBL/GenBank/DDBJ databases">
        <title>Draft genome of Mucuna pruriens seed.</title>
        <authorList>
            <person name="Nnadi N.E."/>
            <person name="Vos R."/>
            <person name="Hasami M.H."/>
            <person name="Devisetty U.K."/>
            <person name="Aguiy J.C."/>
        </authorList>
    </citation>
    <scope>NUCLEOTIDE SEQUENCE [LARGE SCALE GENOMIC DNA]</scope>
    <source>
        <strain evidence="5">JCA_2017</strain>
    </source>
</reference>
<dbReference type="OrthoDB" id="153872at2759"/>
<keyword evidence="2 3" id="KW-0539">Nucleus</keyword>
<evidence type="ECO:0000313" key="5">
    <source>
        <dbReference type="EMBL" id="RDX97529.1"/>
    </source>
</evidence>
<dbReference type="PANTHER" id="PTHR31319:SF77">
    <property type="entry name" value="ZINC FINGER PROTEIN CONSTANS-LIKE 4"/>
    <property type="match status" value="1"/>
</dbReference>
<organism evidence="5 6">
    <name type="scientific">Mucuna pruriens</name>
    <name type="common">Velvet bean</name>
    <name type="synonym">Dolichos pruriens</name>
    <dbReference type="NCBI Taxonomy" id="157652"/>
    <lineage>
        <taxon>Eukaryota</taxon>
        <taxon>Viridiplantae</taxon>
        <taxon>Streptophyta</taxon>
        <taxon>Embryophyta</taxon>
        <taxon>Tracheophyta</taxon>
        <taxon>Spermatophyta</taxon>
        <taxon>Magnoliopsida</taxon>
        <taxon>eudicotyledons</taxon>
        <taxon>Gunneridae</taxon>
        <taxon>Pentapetalae</taxon>
        <taxon>rosids</taxon>
        <taxon>fabids</taxon>
        <taxon>Fabales</taxon>
        <taxon>Fabaceae</taxon>
        <taxon>Papilionoideae</taxon>
        <taxon>50 kb inversion clade</taxon>
        <taxon>NPAAA clade</taxon>
        <taxon>indigoferoid/millettioid clade</taxon>
        <taxon>Phaseoleae</taxon>
        <taxon>Mucuna</taxon>
    </lineage>
</organism>
<evidence type="ECO:0000313" key="6">
    <source>
        <dbReference type="Proteomes" id="UP000257109"/>
    </source>
</evidence>
<dbReference type="InterPro" id="IPR045281">
    <property type="entry name" value="CONSTANS-like"/>
</dbReference>
<dbReference type="PANTHER" id="PTHR31319">
    <property type="entry name" value="ZINC FINGER PROTEIN CONSTANS-LIKE 4"/>
    <property type="match status" value="1"/>
</dbReference>
<evidence type="ECO:0000256" key="3">
    <source>
        <dbReference type="PROSITE-ProRule" id="PRU00357"/>
    </source>
</evidence>
<keyword evidence="6" id="KW-1185">Reference proteome</keyword>
<feature type="domain" description="CCT" evidence="4">
    <location>
        <begin position="170"/>
        <end position="212"/>
    </location>
</feature>
<dbReference type="GO" id="GO:0009909">
    <property type="term" value="P:regulation of flower development"/>
    <property type="evidence" value="ECO:0007669"/>
    <property type="project" value="InterPro"/>
</dbReference>
<dbReference type="AlphaFoldDB" id="A0A371H418"/>
<evidence type="ECO:0000259" key="4">
    <source>
        <dbReference type="PROSITE" id="PS51017"/>
    </source>
</evidence>
<feature type="non-terminal residue" evidence="5">
    <location>
        <position position="267"/>
    </location>
</feature>
<accession>A0A371H418</accession>
<comment type="caution">
    <text evidence="5">The sequence shown here is derived from an EMBL/GenBank/DDBJ whole genome shotgun (WGS) entry which is preliminary data.</text>
</comment>
<dbReference type="Proteomes" id="UP000257109">
    <property type="component" value="Unassembled WGS sequence"/>
</dbReference>